<dbReference type="AlphaFoldDB" id="A0AAV4ZMY5"/>
<reference evidence="1" key="1">
    <citation type="journal article" date="2016" name="Front. Microbiol.">
        <title>Genome Sequence of the Piezophilic, Mesophilic Sulfate-Reducing Bacterium Desulfovibrio indicus J2T.</title>
        <authorList>
            <person name="Cao J."/>
            <person name="Maignien L."/>
            <person name="Shao Z."/>
            <person name="Alain K."/>
            <person name="Jebbar M."/>
        </authorList>
    </citation>
    <scope>NUCLEOTIDE SEQUENCE</scope>
    <source>
        <strain evidence="1">DSM 16372</strain>
    </source>
</reference>
<protein>
    <submittedName>
        <fullName evidence="1">Uncharacterized protein</fullName>
    </submittedName>
</protein>
<evidence type="ECO:0000313" key="2">
    <source>
        <dbReference type="Proteomes" id="UP001055247"/>
    </source>
</evidence>
<gene>
    <name evidence="1" type="ORF">BHAOGJBA_2922</name>
</gene>
<keyword evidence="2" id="KW-1185">Reference proteome</keyword>
<proteinExistence type="predicted"/>
<name>A0AAV4ZMY5_9HYPH</name>
<comment type="caution">
    <text evidence="1">The sequence shown here is derived from an EMBL/GenBank/DDBJ whole genome shotgun (WGS) entry which is preliminary data.</text>
</comment>
<organism evidence="1 2">
    <name type="scientific">Methylobacterium hispanicum</name>
    <dbReference type="NCBI Taxonomy" id="270350"/>
    <lineage>
        <taxon>Bacteria</taxon>
        <taxon>Pseudomonadati</taxon>
        <taxon>Pseudomonadota</taxon>
        <taxon>Alphaproteobacteria</taxon>
        <taxon>Hyphomicrobiales</taxon>
        <taxon>Methylobacteriaceae</taxon>
        <taxon>Methylobacterium</taxon>
    </lineage>
</organism>
<evidence type="ECO:0000313" key="1">
    <source>
        <dbReference type="EMBL" id="GJD89395.1"/>
    </source>
</evidence>
<dbReference type="EMBL" id="BPQO01000011">
    <property type="protein sequence ID" value="GJD89395.1"/>
    <property type="molecule type" value="Genomic_DNA"/>
</dbReference>
<accession>A0AAV4ZMY5</accession>
<reference evidence="1" key="2">
    <citation type="submission" date="2021-08" db="EMBL/GenBank/DDBJ databases">
        <authorList>
            <person name="Tani A."/>
            <person name="Ola A."/>
            <person name="Ogura Y."/>
            <person name="Katsura K."/>
            <person name="Hayashi T."/>
        </authorList>
    </citation>
    <scope>NUCLEOTIDE SEQUENCE</scope>
    <source>
        <strain evidence="1">DSM 16372</strain>
    </source>
</reference>
<dbReference type="Proteomes" id="UP001055247">
    <property type="component" value="Unassembled WGS sequence"/>
</dbReference>
<sequence>MRYWFRSEGAHSQMSVPMYHGTVASKKGGLVFAPAGTPGELSSARIGDVAAALASVIDLGGREIRWYACDDFRKLGPSDGRVAFLNPRMTDLPRDVLHLAVNVDRKALKAPFEALVCAVEIAGRFVAFASGLGDCISRPALAWVAAAGAIATSHPDLSVRTIARGSTKGQTSDVQFAHAYTATALNQEFSLAGLVAGLAVAPDKGLKRLVADLEAIRKSFEVETLRLPVAPDALAARVRVAASNLQAVPVDLAA</sequence>